<dbReference type="OrthoDB" id="9791248at2"/>
<name>A0A432VRN6_9GAMM</name>
<comment type="function">
    <text evidence="1">Required for nicotinamide riboside transport across the inner membrane.</text>
</comment>
<feature type="transmembrane region" description="Helical" evidence="10">
    <location>
        <begin position="64"/>
        <end position="84"/>
    </location>
</feature>
<evidence type="ECO:0000256" key="1">
    <source>
        <dbReference type="ARBA" id="ARBA00002672"/>
    </source>
</evidence>
<keyword evidence="7 10" id="KW-0812">Transmembrane</keyword>
<dbReference type="Pfam" id="PF04973">
    <property type="entry name" value="NMN_transporter"/>
    <property type="match status" value="1"/>
</dbReference>
<evidence type="ECO:0000256" key="8">
    <source>
        <dbReference type="ARBA" id="ARBA00022989"/>
    </source>
</evidence>
<accession>A0A432VRN6</accession>
<dbReference type="GO" id="GO:0005886">
    <property type="term" value="C:plasma membrane"/>
    <property type="evidence" value="ECO:0007669"/>
    <property type="project" value="UniProtKB-SubCell"/>
</dbReference>
<evidence type="ECO:0000256" key="9">
    <source>
        <dbReference type="ARBA" id="ARBA00023136"/>
    </source>
</evidence>
<keyword evidence="12" id="KW-1185">Reference proteome</keyword>
<dbReference type="Proteomes" id="UP000288395">
    <property type="component" value="Unassembled WGS sequence"/>
</dbReference>
<dbReference type="PANTHER" id="PTHR36122">
    <property type="entry name" value="NICOTINAMIDE RIBOSIDE TRANSPORTER PNUC"/>
    <property type="match status" value="1"/>
</dbReference>
<feature type="transmembrane region" description="Helical" evidence="10">
    <location>
        <begin position="180"/>
        <end position="198"/>
    </location>
</feature>
<comment type="similarity">
    <text evidence="3">Belongs to the nicotinamide ribonucleoside (NR) uptake permease (TC 4.B.1) family.</text>
</comment>
<organism evidence="11 12">
    <name type="scientific">Aliidiomarina iranensis</name>
    <dbReference type="NCBI Taxonomy" id="1434071"/>
    <lineage>
        <taxon>Bacteria</taxon>
        <taxon>Pseudomonadati</taxon>
        <taxon>Pseudomonadota</taxon>
        <taxon>Gammaproteobacteria</taxon>
        <taxon>Alteromonadales</taxon>
        <taxon>Idiomarinaceae</taxon>
        <taxon>Aliidiomarina</taxon>
    </lineage>
</organism>
<feature type="transmembrane region" description="Helical" evidence="10">
    <location>
        <begin position="158"/>
        <end position="174"/>
    </location>
</feature>
<evidence type="ECO:0000313" key="11">
    <source>
        <dbReference type="EMBL" id="RUO18980.1"/>
    </source>
</evidence>
<evidence type="ECO:0000256" key="6">
    <source>
        <dbReference type="ARBA" id="ARBA00022475"/>
    </source>
</evidence>
<dbReference type="NCBIfam" id="TIGR01528">
    <property type="entry name" value="NMN_trans_PnuC"/>
    <property type="match status" value="1"/>
</dbReference>
<dbReference type="PANTHER" id="PTHR36122:SF2">
    <property type="entry name" value="NICOTINAMIDE RIBOSIDE TRANSPORTER PNUC"/>
    <property type="match status" value="1"/>
</dbReference>
<proteinExistence type="inferred from homology"/>
<sequence>MDRLLELLALSSPAELVAVSLAIAYVILAIRQSLWCWPAAAISASIYTVLFFTGRLYMESVLQVFYVIMAGYGYWSWVQGKATVEADEHGRRAQTLAISQLRWQWHAYWGIALLAISLLLGFTLNRYTNADMAYIDTLTTVFSFFATFLVARKVLENWLYWIVIDVVYIGLFWVKGYHATALLFVVYVIMAAIGYWRWRQDFQRNLAYAQPS</sequence>
<keyword evidence="8 10" id="KW-1133">Transmembrane helix</keyword>
<keyword evidence="9 10" id="KW-0472">Membrane</keyword>
<dbReference type="AlphaFoldDB" id="A0A432VRN6"/>
<evidence type="ECO:0000256" key="5">
    <source>
        <dbReference type="ARBA" id="ARBA00022448"/>
    </source>
</evidence>
<comment type="caution">
    <text evidence="11">The sequence shown here is derived from an EMBL/GenBank/DDBJ whole genome shotgun (WGS) entry which is preliminary data.</text>
</comment>
<evidence type="ECO:0000313" key="12">
    <source>
        <dbReference type="Proteomes" id="UP000288395"/>
    </source>
</evidence>
<evidence type="ECO:0000256" key="7">
    <source>
        <dbReference type="ARBA" id="ARBA00022692"/>
    </source>
</evidence>
<gene>
    <name evidence="11" type="ORF">CWE08_10500</name>
</gene>
<feature type="transmembrane region" description="Helical" evidence="10">
    <location>
        <begin position="105"/>
        <end position="127"/>
    </location>
</feature>
<feature type="transmembrane region" description="Helical" evidence="10">
    <location>
        <begin position="37"/>
        <end position="58"/>
    </location>
</feature>
<evidence type="ECO:0000256" key="10">
    <source>
        <dbReference type="SAM" id="Phobius"/>
    </source>
</evidence>
<dbReference type="InterPro" id="IPR006419">
    <property type="entry name" value="NMN_transpt_PnuC"/>
</dbReference>
<comment type="subcellular location">
    <subcellularLocation>
        <location evidence="2">Cell membrane</location>
        <topology evidence="2">Multi-pass membrane protein</topology>
    </subcellularLocation>
</comment>
<keyword evidence="6" id="KW-1003">Cell membrane</keyword>
<feature type="transmembrane region" description="Helical" evidence="10">
    <location>
        <begin position="12"/>
        <end position="30"/>
    </location>
</feature>
<protein>
    <recommendedName>
        <fullName evidence="4">Nicotinamide riboside transporter PnuC</fullName>
    </recommendedName>
</protein>
<dbReference type="RefSeq" id="WP_126768064.1">
    <property type="nucleotide sequence ID" value="NZ_PIPJ01000009.1"/>
</dbReference>
<dbReference type="EMBL" id="PIPJ01000009">
    <property type="protein sequence ID" value="RUO18980.1"/>
    <property type="molecule type" value="Genomic_DNA"/>
</dbReference>
<dbReference type="GO" id="GO:0034257">
    <property type="term" value="F:nicotinamide riboside transmembrane transporter activity"/>
    <property type="evidence" value="ECO:0007669"/>
    <property type="project" value="InterPro"/>
</dbReference>
<evidence type="ECO:0000256" key="2">
    <source>
        <dbReference type="ARBA" id="ARBA00004651"/>
    </source>
</evidence>
<evidence type="ECO:0000256" key="4">
    <source>
        <dbReference type="ARBA" id="ARBA00017522"/>
    </source>
</evidence>
<evidence type="ECO:0000256" key="3">
    <source>
        <dbReference type="ARBA" id="ARBA00006669"/>
    </source>
</evidence>
<keyword evidence="5" id="KW-0813">Transport</keyword>
<reference evidence="12" key="1">
    <citation type="journal article" date="2018" name="Front. Microbiol.">
        <title>Genome-Based Analysis Reveals the Taxonomy and Diversity of the Family Idiomarinaceae.</title>
        <authorList>
            <person name="Liu Y."/>
            <person name="Lai Q."/>
            <person name="Shao Z."/>
        </authorList>
    </citation>
    <scope>NUCLEOTIDE SEQUENCE [LARGE SCALE GENOMIC DNA]</scope>
    <source>
        <strain evidence="12">GBPy7</strain>
    </source>
</reference>